<dbReference type="KEGG" id="stim:H1B31_00635"/>
<name>A0A7G7VK75_9FIRM</name>
<dbReference type="EMBL" id="CP060204">
    <property type="protein sequence ID" value="QNH54518.1"/>
    <property type="molecule type" value="Genomic_DNA"/>
</dbReference>
<evidence type="ECO:0000313" key="1">
    <source>
        <dbReference type="EMBL" id="QNH54518.1"/>
    </source>
</evidence>
<accession>A0A7G7VK75</accession>
<dbReference type="Proteomes" id="UP000515480">
    <property type="component" value="Chromosome"/>
</dbReference>
<reference evidence="1 2" key="1">
    <citation type="submission" date="2020-07" db="EMBL/GenBank/DDBJ databases">
        <title>Complete genome and description of Selenomonas timonensis sp. nov., a new bacterium isolated from a gingivitis subject.</title>
        <authorList>
            <person name="Antezack A."/>
        </authorList>
    </citation>
    <scope>NUCLEOTIDE SEQUENCE [LARGE SCALE GENOMIC DNA]</scope>
    <source>
        <strain evidence="1 2">Marseille-Q3039</strain>
    </source>
</reference>
<dbReference type="AlphaFoldDB" id="A0A7G7VK75"/>
<dbReference type="RefSeq" id="WP_185980489.1">
    <property type="nucleotide sequence ID" value="NZ_CP060204.1"/>
</dbReference>
<organism evidence="1 2">
    <name type="scientific">Selenomonas timonae</name>
    <dbReference type="NCBI Taxonomy" id="2754044"/>
    <lineage>
        <taxon>Bacteria</taxon>
        <taxon>Bacillati</taxon>
        <taxon>Bacillota</taxon>
        <taxon>Negativicutes</taxon>
        <taxon>Selenomonadales</taxon>
        <taxon>Selenomonadaceae</taxon>
        <taxon>Selenomonas</taxon>
    </lineage>
</organism>
<dbReference type="InterPro" id="IPR046733">
    <property type="entry name" value="DUF6625"/>
</dbReference>
<evidence type="ECO:0000313" key="2">
    <source>
        <dbReference type="Proteomes" id="UP000515480"/>
    </source>
</evidence>
<proteinExistence type="predicted"/>
<dbReference type="Pfam" id="PF20330">
    <property type="entry name" value="DUF6625"/>
    <property type="match status" value="1"/>
</dbReference>
<protein>
    <submittedName>
        <fullName evidence="1">Uncharacterized protein</fullName>
    </submittedName>
</protein>
<keyword evidence="2" id="KW-1185">Reference proteome</keyword>
<sequence length="322" mass="38866">MKKVAFIIPYFGRFNNYFPLFLESCAHNPDCDWLIFTDDRRAFSCPPNVIIHYMSFAEMQAMVQSKFDFPIALERPYKLCDFKPAYGYIFEEYLTGYTAWGHCDTDLIFGRIRDFISEQDIRDYDKIGIFGHCTVFRNDEENNRIFLQPLNGHSRYREVYTDRKNHSFDEEFKDSINTIFESCGKRIRTTEYQANIYTKSSDFRLTSWDPVERCYHNEKLKRAIFVWDDGILSRYWIERGELQKQEYLYIHMQARPMDVRLEKMENVQRFKIIPNTFEALEVEEISVDNFAHIRSKYFNLHYFRLRSKNLWVKIKKKVGLAY</sequence>
<gene>
    <name evidence="1" type="ORF">H1B31_00635</name>
</gene>